<feature type="coiled-coil region" evidence="2">
    <location>
        <begin position="95"/>
        <end position="150"/>
    </location>
</feature>
<dbReference type="NCBIfam" id="TIGR01730">
    <property type="entry name" value="RND_mfp"/>
    <property type="match status" value="1"/>
</dbReference>
<evidence type="ECO:0000256" key="1">
    <source>
        <dbReference type="ARBA" id="ARBA00009477"/>
    </source>
</evidence>
<dbReference type="InterPro" id="IPR058636">
    <property type="entry name" value="Beta-barrel_YknX"/>
</dbReference>
<comment type="caution">
    <text evidence="6">The sequence shown here is derived from an EMBL/GenBank/DDBJ whole genome shotgun (WGS) entry which is preliminary data.</text>
</comment>
<dbReference type="RefSeq" id="WP_181338726.1">
    <property type="nucleotide sequence ID" value="NZ_JAAKDE010000003.1"/>
</dbReference>
<evidence type="ECO:0000313" key="6">
    <source>
        <dbReference type="EMBL" id="MBA2132272.1"/>
    </source>
</evidence>
<dbReference type="InterPro" id="IPR006143">
    <property type="entry name" value="RND_pump_MFP"/>
</dbReference>
<dbReference type="Gene3D" id="2.40.420.20">
    <property type="match status" value="1"/>
</dbReference>
<proteinExistence type="inferred from homology"/>
<keyword evidence="7" id="KW-1185">Reference proteome</keyword>
<evidence type="ECO:0000259" key="5">
    <source>
        <dbReference type="Pfam" id="PF25990"/>
    </source>
</evidence>
<reference evidence="6" key="1">
    <citation type="submission" date="2020-06" db="EMBL/GenBank/DDBJ databases">
        <title>Novel chitinolytic bacterium.</title>
        <authorList>
            <person name="Ungkulpasvich U."/>
            <person name="Kosugi A."/>
            <person name="Uke A."/>
        </authorList>
    </citation>
    <scope>NUCLEOTIDE SEQUENCE</scope>
    <source>
        <strain evidence="6">UUS1-1</strain>
    </source>
</reference>
<dbReference type="Gene3D" id="2.40.50.100">
    <property type="match status" value="2"/>
</dbReference>
<dbReference type="Proteomes" id="UP000657177">
    <property type="component" value="Unassembled WGS sequence"/>
</dbReference>
<evidence type="ECO:0000259" key="4">
    <source>
        <dbReference type="Pfam" id="PF25917"/>
    </source>
</evidence>
<dbReference type="Gene3D" id="2.40.30.170">
    <property type="match status" value="1"/>
</dbReference>
<gene>
    <name evidence="6" type="ORF">G5B42_01730</name>
</gene>
<comment type="similarity">
    <text evidence="1">Belongs to the membrane fusion protein (MFP) (TC 8.A.1) family.</text>
</comment>
<dbReference type="GO" id="GO:1990281">
    <property type="term" value="C:efflux pump complex"/>
    <property type="evidence" value="ECO:0007669"/>
    <property type="project" value="TreeGrafter"/>
</dbReference>
<protein>
    <submittedName>
        <fullName evidence="6">Efflux RND transporter periplasmic adaptor subunit</fullName>
    </submittedName>
</protein>
<sequence length="346" mass="38105">MKKRKKRWLLPVILFLVVGLVIVFAVQGRRAKLTGSGPLNQEIPPNAVMKVEKGDFQKTITASGYLSPQQSKDLVFSVSGRVVTDYLQVGRQVKKDEVLVELDSTRQELDYLQAKRAYDLALINGLEREIKEAELNLKLAEKNLTATKLRAPFDGIITRDLVDVGDYVGTSEQSVVGTIIADGPYEIEVKISENESPQVVVGQRAVIRVEAIPDRRFEGRVKEVALQAVNENGVVSLPVKIVLTEESPLLKPEYSAEVEIIVEEIKDQVMVPITAIFNNRGQEQVMKIVNNQPVPTPVVTGPSNGFSVVIREGLAPGDEIMINTYQFAGNNNSNPGQRQPGPRAGI</sequence>
<feature type="region of interest" description="Disordered" evidence="3">
    <location>
        <begin position="327"/>
        <end position="346"/>
    </location>
</feature>
<evidence type="ECO:0000256" key="2">
    <source>
        <dbReference type="SAM" id="Coils"/>
    </source>
</evidence>
<keyword evidence="2" id="KW-0175">Coiled coil</keyword>
<dbReference type="PANTHER" id="PTHR30469:SF15">
    <property type="entry name" value="HLYD FAMILY OF SECRETION PROTEINS"/>
    <property type="match status" value="1"/>
</dbReference>
<dbReference type="SUPFAM" id="SSF111369">
    <property type="entry name" value="HlyD-like secretion proteins"/>
    <property type="match status" value="1"/>
</dbReference>
<organism evidence="6 7">
    <name type="scientific">Capillibacterium thermochitinicola</name>
    <dbReference type="NCBI Taxonomy" id="2699427"/>
    <lineage>
        <taxon>Bacteria</taxon>
        <taxon>Bacillati</taxon>
        <taxon>Bacillota</taxon>
        <taxon>Capillibacterium</taxon>
    </lineage>
</organism>
<dbReference type="PANTHER" id="PTHR30469">
    <property type="entry name" value="MULTIDRUG RESISTANCE PROTEIN MDTA"/>
    <property type="match status" value="1"/>
</dbReference>
<feature type="domain" description="YknX-like beta-barrel" evidence="5">
    <location>
        <begin position="186"/>
        <end position="260"/>
    </location>
</feature>
<dbReference type="EMBL" id="JAAKDE010000003">
    <property type="protein sequence ID" value="MBA2132272.1"/>
    <property type="molecule type" value="Genomic_DNA"/>
</dbReference>
<dbReference type="AlphaFoldDB" id="A0A8J6LRM4"/>
<name>A0A8J6LRM4_9FIRM</name>
<feature type="compositionally biased region" description="Polar residues" evidence="3">
    <location>
        <begin position="327"/>
        <end position="337"/>
    </location>
</feature>
<evidence type="ECO:0000256" key="3">
    <source>
        <dbReference type="SAM" id="MobiDB-lite"/>
    </source>
</evidence>
<dbReference type="Pfam" id="PF25990">
    <property type="entry name" value="Beta-barrel_YknX"/>
    <property type="match status" value="1"/>
</dbReference>
<dbReference type="Pfam" id="PF25917">
    <property type="entry name" value="BSH_RND"/>
    <property type="match status" value="1"/>
</dbReference>
<dbReference type="InterPro" id="IPR058625">
    <property type="entry name" value="MdtA-like_BSH"/>
</dbReference>
<feature type="domain" description="Multidrug resistance protein MdtA-like barrel-sandwich hybrid" evidence="4">
    <location>
        <begin position="78"/>
        <end position="175"/>
    </location>
</feature>
<accession>A0A8J6LRM4</accession>
<dbReference type="GO" id="GO:0015562">
    <property type="term" value="F:efflux transmembrane transporter activity"/>
    <property type="evidence" value="ECO:0007669"/>
    <property type="project" value="TreeGrafter"/>
</dbReference>
<evidence type="ECO:0000313" key="7">
    <source>
        <dbReference type="Proteomes" id="UP000657177"/>
    </source>
</evidence>